<dbReference type="GO" id="GO:0000785">
    <property type="term" value="C:chromatin"/>
    <property type="evidence" value="ECO:0007669"/>
    <property type="project" value="TreeGrafter"/>
</dbReference>
<dbReference type="GO" id="GO:0005634">
    <property type="term" value="C:nucleus"/>
    <property type="evidence" value="ECO:0007669"/>
    <property type="project" value="UniProtKB-SubCell"/>
</dbReference>
<dbReference type="InterPro" id="IPR036236">
    <property type="entry name" value="Znf_C2H2_sf"/>
</dbReference>
<dbReference type="PROSITE" id="PS50157">
    <property type="entry name" value="ZINC_FINGER_C2H2_2"/>
    <property type="match status" value="1"/>
</dbReference>
<evidence type="ECO:0000256" key="8">
    <source>
        <dbReference type="SAM" id="MobiDB-lite"/>
    </source>
</evidence>
<evidence type="ECO:0000313" key="10">
    <source>
        <dbReference type="EMBL" id="KAF5532868.1"/>
    </source>
</evidence>
<dbReference type="EMBL" id="JAAOAM010000349">
    <property type="protein sequence ID" value="KAF5532868.1"/>
    <property type="molecule type" value="Genomic_DNA"/>
</dbReference>
<evidence type="ECO:0000256" key="3">
    <source>
        <dbReference type="ARBA" id="ARBA00022737"/>
    </source>
</evidence>
<dbReference type="Proteomes" id="UP000522262">
    <property type="component" value="Unassembled WGS sequence"/>
</dbReference>
<evidence type="ECO:0000256" key="2">
    <source>
        <dbReference type="ARBA" id="ARBA00022723"/>
    </source>
</evidence>
<evidence type="ECO:0000256" key="4">
    <source>
        <dbReference type="ARBA" id="ARBA00022771"/>
    </source>
</evidence>
<keyword evidence="3" id="KW-0677">Repeat</keyword>
<evidence type="ECO:0000256" key="7">
    <source>
        <dbReference type="PROSITE-ProRule" id="PRU00042"/>
    </source>
</evidence>
<evidence type="ECO:0000256" key="5">
    <source>
        <dbReference type="ARBA" id="ARBA00022833"/>
    </source>
</evidence>
<gene>
    <name evidence="10" type="ORF">FMEXI_12190</name>
</gene>
<keyword evidence="4 7" id="KW-0863">Zinc-finger</keyword>
<dbReference type="GO" id="GO:0000981">
    <property type="term" value="F:DNA-binding transcription factor activity, RNA polymerase II-specific"/>
    <property type="evidence" value="ECO:0007669"/>
    <property type="project" value="InterPro"/>
</dbReference>
<evidence type="ECO:0000256" key="6">
    <source>
        <dbReference type="ARBA" id="ARBA00023242"/>
    </source>
</evidence>
<dbReference type="Gene3D" id="3.30.160.60">
    <property type="entry name" value="Classic Zinc Finger"/>
    <property type="match status" value="1"/>
</dbReference>
<feature type="domain" description="C2H2-type" evidence="9">
    <location>
        <begin position="24"/>
        <end position="51"/>
    </location>
</feature>
<keyword evidence="2" id="KW-0479">Metal-binding</keyword>
<reference evidence="10 11" key="1">
    <citation type="submission" date="2020-05" db="EMBL/GenBank/DDBJ databases">
        <title>Identification and distribution of gene clusters putatively required for synthesis of sphingolipid metabolism inhibitors in phylogenetically diverse species of the filamentous fungus Fusarium.</title>
        <authorList>
            <person name="Kim H.-S."/>
            <person name="Busman M."/>
            <person name="Brown D.W."/>
            <person name="Divon H."/>
            <person name="Uhlig S."/>
            <person name="Proctor R.H."/>
        </authorList>
    </citation>
    <scope>NUCLEOTIDE SEQUENCE [LARGE SCALE GENOMIC DNA]</scope>
    <source>
        <strain evidence="10 11">NRRL 53147</strain>
    </source>
</reference>
<comment type="caution">
    <text evidence="10">The sequence shown here is derived from an EMBL/GenBank/DDBJ whole genome shotgun (WGS) entry which is preliminary data.</text>
</comment>
<dbReference type="GO" id="GO:0008270">
    <property type="term" value="F:zinc ion binding"/>
    <property type="evidence" value="ECO:0007669"/>
    <property type="project" value="UniProtKB-KW"/>
</dbReference>
<keyword evidence="6" id="KW-0539">Nucleus</keyword>
<dbReference type="SUPFAM" id="SSF57667">
    <property type="entry name" value="beta-beta-alpha zinc fingers"/>
    <property type="match status" value="1"/>
</dbReference>
<evidence type="ECO:0000256" key="1">
    <source>
        <dbReference type="ARBA" id="ARBA00004123"/>
    </source>
</evidence>
<protein>
    <submittedName>
        <fullName evidence="10">Zinc finger protein</fullName>
    </submittedName>
</protein>
<accession>A0A8H5MLB4</accession>
<sequence length="243" mass="27309">MLLAESPDAEPRDDASPVAASRVFNCTQCKAKFNRQAHLKRHQKSPSNDDQEMRMPSMPSMQATSSPIISTSIASCPPESRGAFYIEDEQYKKAKQNYEALSASERFSGPRFPSNFAVSRFVRGFFEYMAPHMPIVHLPTFNIMSTPAPLLIEIMACDALYANEPNAAQSLHMAALLLIRRLAREVIKDVQVPETPMYKEWAHHETLNRCLPMFPTYHSKQQIPAAVICITVVKGRDPLGKSQ</sequence>
<dbReference type="AlphaFoldDB" id="A0A8H5MLB4"/>
<feature type="region of interest" description="Disordered" evidence="8">
    <location>
        <begin position="35"/>
        <end position="64"/>
    </location>
</feature>
<dbReference type="GO" id="GO:0000978">
    <property type="term" value="F:RNA polymerase II cis-regulatory region sequence-specific DNA binding"/>
    <property type="evidence" value="ECO:0007669"/>
    <property type="project" value="InterPro"/>
</dbReference>
<keyword evidence="11" id="KW-1185">Reference proteome</keyword>
<name>A0A8H5MLB4_9HYPO</name>
<dbReference type="InterPro" id="IPR013087">
    <property type="entry name" value="Znf_C2H2_type"/>
</dbReference>
<keyword evidence="5" id="KW-0862">Zinc</keyword>
<evidence type="ECO:0000259" key="9">
    <source>
        <dbReference type="PROSITE" id="PS50157"/>
    </source>
</evidence>
<feature type="compositionally biased region" description="Basic residues" evidence="8">
    <location>
        <begin position="35"/>
        <end position="44"/>
    </location>
</feature>
<dbReference type="PANTHER" id="PTHR40626:SF11">
    <property type="entry name" value="ZINC FINGER PROTEIN YPR022C"/>
    <property type="match status" value="1"/>
</dbReference>
<dbReference type="PANTHER" id="PTHR40626">
    <property type="entry name" value="MIP31509P"/>
    <property type="match status" value="1"/>
</dbReference>
<dbReference type="InterPro" id="IPR051059">
    <property type="entry name" value="VerF-like"/>
</dbReference>
<organism evidence="10 11">
    <name type="scientific">Fusarium mexicanum</name>
    <dbReference type="NCBI Taxonomy" id="751941"/>
    <lineage>
        <taxon>Eukaryota</taxon>
        <taxon>Fungi</taxon>
        <taxon>Dikarya</taxon>
        <taxon>Ascomycota</taxon>
        <taxon>Pezizomycotina</taxon>
        <taxon>Sordariomycetes</taxon>
        <taxon>Hypocreomycetidae</taxon>
        <taxon>Hypocreales</taxon>
        <taxon>Nectriaceae</taxon>
        <taxon>Fusarium</taxon>
        <taxon>Fusarium fujikuroi species complex</taxon>
    </lineage>
</organism>
<comment type="subcellular location">
    <subcellularLocation>
        <location evidence="1">Nucleus</location>
    </subcellularLocation>
</comment>
<evidence type="ECO:0000313" key="11">
    <source>
        <dbReference type="Proteomes" id="UP000522262"/>
    </source>
</evidence>
<proteinExistence type="predicted"/>